<dbReference type="HOGENOM" id="CLU_079827_0_0_10"/>
<dbReference type="AlphaFoldDB" id="W0ESP2"/>
<organism evidence="1 2">
    <name type="scientific">Barnesiella viscericola DSM 18177</name>
    <dbReference type="NCBI Taxonomy" id="880074"/>
    <lineage>
        <taxon>Bacteria</taxon>
        <taxon>Pseudomonadati</taxon>
        <taxon>Bacteroidota</taxon>
        <taxon>Bacteroidia</taxon>
        <taxon>Bacteroidales</taxon>
        <taxon>Barnesiellaceae</taxon>
        <taxon>Barnesiella</taxon>
    </lineage>
</organism>
<evidence type="ECO:0000313" key="2">
    <source>
        <dbReference type="Proteomes" id="UP000018901"/>
    </source>
</evidence>
<reference evidence="1 2" key="1">
    <citation type="submission" date="2013-12" db="EMBL/GenBank/DDBJ databases">
        <authorList>
            <consortium name="DOE Joint Genome Institute"/>
            <person name="Eisen J."/>
            <person name="Huntemann M."/>
            <person name="Han J."/>
            <person name="Chen A."/>
            <person name="Kyrpides N."/>
            <person name="Mavromatis K."/>
            <person name="Markowitz V."/>
            <person name="Palaniappan K."/>
            <person name="Ivanova N."/>
            <person name="Schaumberg A."/>
            <person name="Pati A."/>
            <person name="Liolios K."/>
            <person name="Nordberg H.P."/>
            <person name="Cantor M.N."/>
            <person name="Hua S.X."/>
            <person name="Woyke T."/>
        </authorList>
    </citation>
    <scope>NUCLEOTIDE SEQUENCE [LARGE SCALE GENOMIC DNA]</scope>
    <source>
        <strain evidence="2">DSM 18177</strain>
    </source>
</reference>
<keyword evidence="2" id="KW-1185">Reference proteome</keyword>
<evidence type="ECO:0000313" key="1">
    <source>
        <dbReference type="EMBL" id="AHF13782.1"/>
    </source>
</evidence>
<protein>
    <submittedName>
        <fullName evidence="1">Uncharacterized protein</fullName>
    </submittedName>
</protein>
<gene>
    <name evidence="1" type="ORF">BARVI_06445</name>
</gene>
<dbReference type="STRING" id="880074.BARVI_06445"/>
<dbReference type="Proteomes" id="UP000018901">
    <property type="component" value="Chromosome"/>
</dbReference>
<dbReference type="KEGG" id="bvs:BARVI_06445"/>
<dbReference type="eggNOG" id="ENOG50315MZ">
    <property type="taxonomic scope" value="Bacteria"/>
</dbReference>
<sequence>MEGETTINDIQACIFEDGKISRIYTDLIPSASSFDIQIEKHAGTLYVLTNTREQIDLAELKSQEITEEEWLKKCMTMKDNAPVHFYSGSLSLDDMSNSQTVLPVSLKRGVARFDLNLKTAGVTSVNSITLKNAAQSGTLFPAMSKSSTKETPVNDMTVTFDSPLTTNTSAVFYAYEQAQGNLEISVDVVIDGKPRTLTKTFQGDIKRNTIYTITVRKDVIDVTVDITFDEWEEGTDTELVPQALLSLN</sequence>
<name>W0ESP2_9BACT</name>
<dbReference type="EMBL" id="CP007034">
    <property type="protein sequence ID" value="AHF13782.1"/>
    <property type="molecule type" value="Genomic_DNA"/>
</dbReference>
<accession>W0ESP2</accession>
<proteinExistence type="predicted"/>